<gene>
    <name evidence="2" type="ORF">GCM10011339_13560</name>
</gene>
<organism evidence="2 3">
    <name type="scientific">Echinicola rosea</name>
    <dbReference type="NCBI Taxonomy" id="1807691"/>
    <lineage>
        <taxon>Bacteria</taxon>
        <taxon>Pseudomonadati</taxon>
        <taxon>Bacteroidota</taxon>
        <taxon>Cytophagia</taxon>
        <taxon>Cytophagales</taxon>
        <taxon>Cyclobacteriaceae</taxon>
        <taxon>Echinicola</taxon>
    </lineage>
</organism>
<keyword evidence="1" id="KW-0812">Transmembrane</keyword>
<evidence type="ECO:0000313" key="2">
    <source>
        <dbReference type="EMBL" id="GGF26717.1"/>
    </source>
</evidence>
<name>A0ABQ1UTF8_9BACT</name>
<dbReference type="RefSeq" id="WP_137403932.1">
    <property type="nucleotide sequence ID" value="NZ_BMIU01000005.1"/>
</dbReference>
<dbReference type="Proteomes" id="UP000647339">
    <property type="component" value="Unassembled WGS sequence"/>
</dbReference>
<protein>
    <submittedName>
        <fullName evidence="2">Uncharacterized protein</fullName>
    </submittedName>
</protein>
<keyword evidence="3" id="KW-1185">Reference proteome</keyword>
<feature type="transmembrane region" description="Helical" evidence="1">
    <location>
        <begin position="21"/>
        <end position="46"/>
    </location>
</feature>
<reference evidence="3" key="1">
    <citation type="journal article" date="2019" name="Int. J. Syst. Evol. Microbiol.">
        <title>The Global Catalogue of Microorganisms (GCM) 10K type strain sequencing project: providing services to taxonomists for standard genome sequencing and annotation.</title>
        <authorList>
            <consortium name="The Broad Institute Genomics Platform"/>
            <consortium name="The Broad Institute Genome Sequencing Center for Infectious Disease"/>
            <person name="Wu L."/>
            <person name="Ma J."/>
        </authorList>
    </citation>
    <scope>NUCLEOTIDE SEQUENCE [LARGE SCALE GENOMIC DNA]</scope>
    <source>
        <strain evidence="3">CGMCC 1.15407</strain>
    </source>
</reference>
<dbReference type="EMBL" id="BMIU01000005">
    <property type="protein sequence ID" value="GGF26717.1"/>
    <property type="molecule type" value="Genomic_DNA"/>
</dbReference>
<keyword evidence="1" id="KW-0472">Membrane</keyword>
<proteinExistence type="predicted"/>
<keyword evidence="1" id="KW-1133">Transmembrane helix</keyword>
<evidence type="ECO:0000313" key="3">
    <source>
        <dbReference type="Proteomes" id="UP000647339"/>
    </source>
</evidence>
<comment type="caution">
    <text evidence="2">The sequence shown here is derived from an EMBL/GenBank/DDBJ whole genome shotgun (WGS) entry which is preliminary data.</text>
</comment>
<feature type="transmembrane region" description="Helical" evidence="1">
    <location>
        <begin position="52"/>
        <end position="70"/>
    </location>
</feature>
<sequence length="73" mass="8527">MDSVKVERREKARIYLMKYNFDPCLAITSIRLIVGPELLFWGFYIYSNAMGRFRIGYGGVTIAFAVNYTFKPF</sequence>
<accession>A0ABQ1UTF8</accession>
<evidence type="ECO:0000256" key="1">
    <source>
        <dbReference type="SAM" id="Phobius"/>
    </source>
</evidence>